<accession>A0A9X7BF18</accession>
<feature type="domain" description="LXG" evidence="2">
    <location>
        <begin position="1"/>
        <end position="217"/>
    </location>
</feature>
<dbReference type="AlphaFoldDB" id="A0A9X7BF18"/>
<organism evidence="3 4">
    <name type="scientific">Bacillus cereus</name>
    <dbReference type="NCBI Taxonomy" id="1396"/>
    <lineage>
        <taxon>Bacteria</taxon>
        <taxon>Bacillati</taxon>
        <taxon>Bacillota</taxon>
        <taxon>Bacilli</taxon>
        <taxon>Bacillales</taxon>
        <taxon>Bacillaceae</taxon>
        <taxon>Bacillus</taxon>
        <taxon>Bacillus cereus group</taxon>
    </lineage>
</organism>
<evidence type="ECO:0000313" key="3">
    <source>
        <dbReference type="EMBL" id="PFV10083.1"/>
    </source>
</evidence>
<name>A0A9X7BF18_BACCE</name>
<sequence>MSLNMYLGEVQSQTQSMNAICNATIQSMEQAIQSIDAFAIDTVLQGQTYSSAKAYLVQTFRPLAQGIICLCEELIRQNEAFPNEFQAKVASTDVIEQEIREQIRGINQSITSIEAIEVLTPMPGVGAIVTVLGAMRKKLEEKLEHLYEFNHSSSNNYSTALQLAASITAGLAEVQSGKGFSPVSGTFSTQGLNMDWVSSIQGIIEETARKNDQSIKDIETNNIIEKKSPVRNACDDATDSIVGTFETAKKMWEAIQRGSGKAIGDEIESAIALSNMDIGTFINVTYALFHLDETAKNMWHAFSNKIKRDMIEGDAESRTELTTYGLTQIATTILGDRALNKVGHITKGAKASSGVSTFANAVKLAKELKPTLEMLQSFKRNASYAFSSVGGTIITKIPHGELIEAYYKFAKSKDGGKGTGKTVSNYLDDIVEAGGTRREINSKLRNPLDNPKIAKEIEGNTEAVYGYSPKKESGLNKFGVDWTNGDEVAYARSERIKYHEKIQQKRIQLEQDIKNLQNDGLSMEEIARLKVEERNQGRMETYIKSNNLDGLNAMKERNILEYGRAEGPTPEQLYKKYGSWEDVIYGSLKTNPAMDVLTGLFHSMGGNNYERRKNTR</sequence>
<gene>
    <name evidence="3" type="ORF">COK98_04215</name>
</gene>
<comment type="similarity">
    <text evidence="1">In the N-terminal section; belongs to the LXG family.</text>
</comment>
<dbReference type="RefSeq" id="WP_050821927.1">
    <property type="nucleotide sequence ID" value="NZ_JAAVIP010000001.1"/>
</dbReference>
<evidence type="ECO:0000313" key="4">
    <source>
        <dbReference type="Proteomes" id="UP000226257"/>
    </source>
</evidence>
<comment type="caution">
    <text evidence="3">The sequence shown here is derived from an EMBL/GenBank/DDBJ whole genome shotgun (WGS) entry which is preliminary data.</text>
</comment>
<dbReference type="InterPro" id="IPR051768">
    <property type="entry name" value="Bact_secretion_toxin"/>
</dbReference>
<protein>
    <submittedName>
        <fullName evidence="3">Cytoplasmic protein</fullName>
    </submittedName>
</protein>
<dbReference type="PROSITE" id="PS51756">
    <property type="entry name" value="LXG"/>
    <property type="match status" value="1"/>
</dbReference>
<dbReference type="PANTHER" id="PTHR34976">
    <property type="entry name" value="RIBONUCLEASE YQCG-RELATED"/>
    <property type="match status" value="1"/>
</dbReference>
<dbReference type="Proteomes" id="UP000226257">
    <property type="component" value="Unassembled WGS sequence"/>
</dbReference>
<proteinExistence type="inferred from homology"/>
<dbReference type="PANTHER" id="PTHR34976:SF1">
    <property type="entry name" value="TOXIN BC_0920"/>
    <property type="match status" value="1"/>
</dbReference>
<reference evidence="3 4" key="1">
    <citation type="submission" date="2017-09" db="EMBL/GenBank/DDBJ databases">
        <title>Large-scale bioinformatics analysis of Bacillus genomes uncovers conserved roles of natural products in bacterial physiology.</title>
        <authorList>
            <consortium name="Agbiome Team Llc"/>
            <person name="Bleich R.M."/>
            <person name="Grubbs K.J."/>
            <person name="Santa Maria K.C."/>
            <person name="Allen S.E."/>
            <person name="Farag S."/>
            <person name="Shank E.A."/>
            <person name="Bowers A."/>
        </authorList>
    </citation>
    <scope>NUCLEOTIDE SEQUENCE [LARGE SCALE GENOMIC DNA]</scope>
    <source>
        <strain evidence="3 4">AFS060282</strain>
    </source>
</reference>
<evidence type="ECO:0000259" key="2">
    <source>
        <dbReference type="PROSITE" id="PS51756"/>
    </source>
</evidence>
<dbReference type="InterPro" id="IPR006829">
    <property type="entry name" value="LXG_dom"/>
</dbReference>
<dbReference type="EMBL" id="NVDQ01000010">
    <property type="protein sequence ID" value="PFV10083.1"/>
    <property type="molecule type" value="Genomic_DNA"/>
</dbReference>
<evidence type="ECO:0000256" key="1">
    <source>
        <dbReference type="ARBA" id="ARBA00034117"/>
    </source>
</evidence>